<dbReference type="OrthoDB" id="997123at2"/>
<evidence type="ECO:0000256" key="1">
    <source>
        <dbReference type="SAM" id="SignalP"/>
    </source>
</evidence>
<evidence type="ECO:0000313" key="3">
    <source>
        <dbReference type="Proteomes" id="UP000027601"/>
    </source>
</evidence>
<name>A0A069D219_9BACE</name>
<keyword evidence="3" id="KW-1185">Reference proteome</keyword>
<dbReference type="STRING" id="1121097.GCA_000428125_02130"/>
<comment type="caution">
    <text evidence="2">The sequence shown here is derived from an EMBL/GenBank/DDBJ whole genome shotgun (WGS) entry which is preliminary data.</text>
</comment>
<protein>
    <recommendedName>
        <fullName evidence="4">DUF4252 domain-containing protein</fullName>
    </recommendedName>
</protein>
<feature type="signal peptide" evidence="1">
    <location>
        <begin position="1"/>
        <end position="22"/>
    </location>
</feature>
<reference evidence="2 3" key="1">
    <citation type="journal article" date="2015" name="Microbes Environ.">
        <title>Distribution and evolution of nitrogen fixation genes in the phylum bacteroidetes.</title>
        <authorList>
            <person name="Inoue J."/>
            <person name="Oshima K."/>
            <person name="Suda W."/>
            <person name="Sakamoto M."/>
            <person name="Iino T."/>
            <person name="Noda S."/>
            <person name="Hongoh Y."/>
            <person name="Hattori M."/>
            <person name="Ohkuma M."/>
        </authorList>
    </citation>
    <scope>NUCLEOTIDE SEQUENCE [LARGE SCALE GENOMIC DNA]</scope>
    <source>
        <strain evidence="2 3">JCM 15093</strain>
    </source>
</reference>
<dbReference type="Proteomes" id="UP000027601">
    <property type="component" value="Unassembled WGS sequence"/>
</dbReference>
<dbReference type="eggNOG" id="ENOG5032SKC">
    <property type="taxonomic scope" value="Bacteria"/>
</dbReference>
<accession>A0A069D219</accession>
<keyword evidence="1" id="KW-0732">Signal</keyword>
<dbReference type="EMBL" id="BAJS01000011">
    <property type="protein sequence ID" value="GAK36938.1"/>
    <property type="molecule type" value="Genomic_DNA"/>
</dbReference>
<dbReference type="RefSeq" id="WP_024996727.1">
    <property type="nucleotide sequence ID" value="NZ_ATZI01000008.1"/>
</dbReference>
<evidence type="ECO:0000313" key="2">
    <source>
        <dbReference type="EMBL" id="GAK36938.1"/>
    </source>
</evidence>
<feature type="chain" id="PRO_5001659865" description="DUF4252 domain-containing protein" evidence="1">
    <location>
        <begin position="23"/>
        <end position="148"/>
    </location>
</feature>
<proteinExistence type="predicted"/>
<dbReference type="AlphaFoldDB" id="A0A069D219"/>
<organism evidence="2 3">
    <name type="scientific">Bacteroides graminisolvens DSM 19988 = JCM 15093</name>
    <dbReference type="NCBI Taxonomy" id="1121097"/>
    <lineage>
        <taxon>Bacteria</taxon>
        <taxon>Pseudomonadati</taxon>
        <taxon>Bacteroidota</taxon>
        <taxon>Bacteroidia</taxon>
        <taxon>Bacteroidales</taxon>
        <taxon>Bacteroidaceae</taxon>
        <taxon>Bacteroides</taxon>
    </lineage>
</organism>
<evidence type="ECO:0008006" key="4">
    <source>
        <dbReference type="Google" id="ProtNLM"/>
    </source>
</evidence>
<dbReference type="Pfam" id="PF19603">
    <property type="entry name" value="DUF6108"/>
    <property type="match status" value="1"/>
</dbReference>
<sequence length="148" mass="16792">MSKVIRLLCIIALLSCTSSIYAQQGLQIASVFQKYGKQKGVTMVELSNEIVESYEMTLYKSITFKNASDELPFILRCLEADKKKAKKVKEVISGGEIQSGYYQLPQLKDEINRFILFKTNAKQSATLIYIEGELEADDLVTMLFMKKN</sequence>
<dbReference type="InterPro" id="IPR046090">
    <property type="entry name" value="DUF6108"/>
</dbReference>
<gene>
    <name evidence="2" type="ORF">JCM15093_2145</name>
</gene>